<accession>A0ABS5K9Y6</accession>
<evidence type="ECO:0000313" key="3">
    <source>
        <dbReference type="Proteomes" id="UP000721861"/>
    </source>
</evidence>
<gene>
    <name evidence="2" type="ORF">KEM09_10185</name>
</gene>
<feature type="compositionally biased region" description="Polar residues" evidence="1">
    <location>
        <begin position="126"/>
        <end position="138"/>
    </location>
</feature>
<dbReference type="EMBL" id="JAGUCN010000010">
    <property type="protein sequence ID" value="MBS2211774.1"/>
    <property type="molecule type" value="Genomic_DNA"/>
</dbReference>
<dbReference type="Proteomes" id="UP000721861">
    <property type="component" value="Unassembled WGS sequence"/>
</dbReference>
<feature type="compositionally biased region" description="Polar residues" evidence="1">
    <location>
        <begin position="62"/>
        <end position="88"/>
    </location>
</feature>
<name>A0ABS5K9Y6_9BACT</name>
<evidence type="ECO:0000256" key="1">
    <source>
        <dbReference type="SAM" id="MobiDB-lite"/>
    </source>
</evidence>
<reference evidence="2 3" key="1">
    <citation type="journal article" date="2014" name="Int. J. Syst. Evol. Microbiol.">
        <title>Carboxylicivirga gen. nov. in the family Marinilabiliaceae with two novel species, Carboxylicivirga mesophila sp. nov. and Carboxylicivirga taeanensis sp. nov., and reclassification of Cytophaga fermentans as Saccharicrinis fermentans gen. nov., comb. nov.</title>
        <authorList>
            <person name="Yang S.H."/>
            <person name="Seo H.S."/>
            <person name="Woo J.H."/>
            <person name="Oh H.M."/>
            <person name="Jang H."/>
            <person name="Lee J.H."/>
            <person name="Kim S.J."/>
            <person name="Kwon K.K."/>
        </authorList>
    </citation>
    <scope>NUCLEOTIDE SEQUENCE [LARGE SCALE GENOMIC DNA]</scope>
    <source>
        <strain evidence="2 3">JCM 18290</strain>
    </source>
</reference>
<feature type="compositionally biased region" description="Basic and acidic residues" evidence="1">
    <location>
        <begin position="180"/>
        <end position="191"/>
    </location>
</feature>
<sequence>MEKEALIDIILNDIKEVHALVNTFKGKNEINAAFINLTRTKIANISEELSLLEQLNTEKKQQPNTESSLTSEALNTSNGNDSVAYAESSSRFAEGESYSAQDAVRSDNGDLGAAIHADEETIASAGQTTAADTQTKASEPQALKADKQTIAPASEVNASDTETMADEHVTLENDIQTNHPESESKTTDKPTEMNVNTPTTSSNAMKGAKPASRASVLGEVIRKDGASVNEAIASRKESVEDIKQIGKPVDDVRKAFGLNDRFYYQRELFSNNADLFNQTLEQINNLDSYDSAISFLRSNYNWPADNEASESFYKSIKRRFI</sequence>
<evidence type="ECO:0000313" key="2">
    <source>
        <dbReference type="EMBL" id="MBS2211774.1"/>
    </source>
</evidence>
<proteinExistence type="predicted"/>
<keyword evidence="3" id="KW-1185">Reference proteome</keyword>
<protein>
    <submittedName>
        <fullName evidence="2">Uncharacterized protein</fullName>
    </submittedName>
</protein>
<comment type="caution">
    <text evidence="2">The sequence shown here is derived from an EMBL/GenBank/DDBJ whole genome shotgun (WGS) entry which is preliminary data.</text>
</comment>
<feature type="compositionally biased region" description="Polar residues" evidence="1">
    <location>
        <begin position="193"/>
        <end position="204"/>
    </location>
</feature>
<feature type="region of interest" description="Disordered" evidence="1">
    <location>
        <begin position="126"/>
        <end position="211"/>
    </location>
</feature>
<organism evidence="2 3">
    <name type="scientific">Carboxylicivirga mesophila</name>
    <dbReference type="NCBI Taxonomy" id="1166478"/>
    <lineage>
        <taxon>Bacteria</taxon>
        <taxon>Pseudomonadati</taxon>
        <taxon>Bacteroidota</taxon>
        <taxon>Bacteroidia</taxon>
        <taxon>Marinilabiliales</taxon>
        <taxon>Marinilabiliaceae</taxon>
        <taxon>Carboxylicivirga</taxon>
    </lineage>
</organism>
<feature type="region of interest" description="Disordered" evidence="1">
    <location>
        <begin position="57"/>
        <end position="88"/>
    </location>
</feature>
<dbReference type="RefSeq" id="WP_212228051.1">
    <property type="nucleotide sequence ID" value="NZ_JAGUCN010000010.1"/>
</dbReference>